<feature type="region of interest" description="Disordered" evidence="1">
    <location>
        <begin position="1"/>
        <end position="53"/>
    </location>
</feature>
<evidence type="ECO:0000256" key="1">
    <source>
        <dbReference type="SAM" id="MobiDB-lite"/>
    </source>
</evidence>
<comment type="caution">
    <text evidence="2">The sequence shown here is derived from an EMBL/GenBank/DDBJ whole genome shotgun (WGS) entry which is preliminary data.</text>
</comment>
<evidence type="ECO:0000313" key="2">
    <source>
        <dbReference type="EMBL" id="KAF5933624.1"/>
    </source>
</evidence>
<feature type="compositionally biased region" description="Basic and acidic residues" evidence="1">
    <location>
        <begin position="27"/>
        <end position="45"/>
    </location>
</feature>
<keyword evidence="3" id="KW-1185">Reference proteome</keyword>
<protein>
    <submittedName>
        <fullName evidence="2">Uncharacterized protein</fullName>
    </submittedName>
</protein>
<name>A0A7J7G2U3_CAMSI</name>
<reference evidence="3" key="1">
    <citation type="journal article" date="2020" name="Nat. Commun.">
        <title>Genome assembly of wild tea tree DASZ reveals pedigree and selection history of tea varieties.</title>
        <authorList>
            <person name="Zhang W."/>
            <person name="Zhang Y."/>
            <person name="Qiu H."/>
            <person name="Guo Y."/>
            <person name="Wan H."/>
            <person name="Zhang X."/>
            <person name="Scossa F."/>
            <person name="Alseekh S."/>
            <person name="Zhang Q."/>
            <person name="Wang P."/>
            <person name="Xu L."/>
            <person name="Schmidt M.H."/>
            <person name="Jia X."/>
            <person name="Li D."/>
            <person name="Zhu A."/>
            <person name="Guo F."/>
            <person name="Chen W."/>
            <person name="Ni D."/>
            <person name="Usadel B."/>
            <person name="Fernie A.R."/>
            <person name="Wen W."/>
        </authorList>
    </citation>
    <scope>NUCLEOTIDE SEQUENCE [LARGE SCALE GENOMIC DNA]</scope>
    <source>
        <strain evidence="3">cv. G240</strain>
    </source>
</reference>
<proteinExistence type="predicted"/>
<dbReference type="AlphaFoldDB" id="A0A7J7G2U3"/>
<reference evidence="2 3" key="2">
    <citation type="submission" date="2020-07" db="EMBL/GenBank/DDBJ databases">
        <title>Genome assembly of wild tea tree DASZ reveals pedigree and selection history of tea varieties.</title>
        <authorList>
            <person name="Zhang W."/>
        </authorList>
    </citation>
    <scope>NUCLEOTIDE SEQUENCE [LARGE SCALE GENOMIC DNA]</scope>
    <source>
        <strain evidence="3">cv. G240</strain>
        <tissue evidence="2">Leaf</tissue>
    </source>
</reference>
<dbReference type="Proteomes" id="UP000593564">
    <property type="component" value="Unassembled WGS sequence"/>
</dbReference>
<gene>
    <name evidence="2" type="ORF">HYC85_029795</name>
</gene>
<evidence type="ECO:0000313" key="3">
    <source>
        <dbReference type="Proteomes" id="UP000593564"/>
    </source>
</evidence>
<organism evidence="2 3">
    <name type="scientific">Camellia sinensis</name>
    <name type="common">Tea plant</name>
    <name type="synonym">Thea sinensis</name>
    <dbReference type="NCBI Taxonomy" id="4442"/>
    <lineage>
        <taxon>Eukaryota</taxon>
        <taxon>Viridiplantae</taxon>
        <taxon>Streptophyta</taxon>
        <taxon>Embryophyta</taxon>
        <taxon>Tracheophyta</taxon>
        <taxon>Spermatophyta</taxon>
        <taxon>Magnoliopsida</taxon>
        <taxon>eudicotyledons</taxon>
        <taxon>Gunneridae</taxon>
        <taxon>Pentapetalae</taxon>
        <taxon>asterids</taxon>
        <taxon>Ericales</taxon>
        <taxon>Theaceae</taxon>
        <taxon>Camellia</taxon>
    </lineage>
</organism>
<sequence>MEKKKKKDEPNRMNNQAIQAELQSSRSEMKKRGEKLTQQHEDKKEKKNGKRKS</sequence>
<feature type="compositionally biased region" description="Basic and acidic residues" evidence="1">
    <location>
        <begin position="1"/>
        <end position="11"/>
    </location>
</feature>
<feature type="compositionally biased region" description="Polar residues" evidence="1">
    <location>
        <begin position="12"/>
        <end position="26"/>
    </location>
</feature>
<accession>A0A7J7G2U3</accession>
<dbReference type="EMBL" id="JACBKZ010000014">
    <property type="protein sequence ID" value="KAF5933624.1"/>
    <property type="molecule type" value="Genomic_DNA"/>
</dbReference>